<organism evidence="1">
    <name type="scientific">marine sediment metagenome</name>
    <dbReference type="NCBI Taxonomy" id="412755"/>
    <lineage>
        <taxon>unclassified sequences</taxon>
        <taxon>metagenomes</taxon>
        <taxon>ecological metagenomes</taxon>
    </lineage>
</organism>
<proteinExistence type="predicted"/>
<dbReference type="EMBL" id="BARW01018257">
    <property type="protein sequence ID" value="GAI96839.1"/>
    <property type="molecule type" value="Genomic_DNA"/>
</dbReference>
<dbReference type="AlphaFoldDB" id="X1UWT7"/>
<comment type="caution">
    <text evidence="1">The sequence shown here is derived from an EMBL/GenBank/DDBJ whole genome shotgun (WGS) entry which is preliminary data.</text>
</comment>
<accession>X1UWT7</accession>
<name>X1UWT7_9ZZZZ</name>
<evidence type="ECO:0000313" key="1">
    <source>
        <dbReference type="EMBL" id="GAI96839.1"/>
    </source>
</evidence>
<gene>
    <name evidence="1" type="ORF">S12H4_31300</name>
</gene>
<reference evidence="1" key="1">
    <citation type="journal article" date="2014" name="Front. Microbiol.">
        <title>High frequency of phylogenetically diverse reductive dehalogenase-homologous genes in deep subseafloor sedimentary metagenomes.</title>
        <authorList>
            <person name="Kawai M."/>
            <person name="Futagami T."/>
            <person name="Toyoda A."/>
            <person name="Takaki Y."/>
            <person name="Nishi S."/>
            <person name="Hori S."/>
            <person name="Arai W."/>
            <person name="Tsubouchi T."/>
            <person name="Morono Y."/>
            <person name="Uchiyama I."/>
            <person name="Ito T."/>
            <person name="Fujiyama A."/>
            <person name="Inagaki F."/>
            <person name="Takami H."/>
        </authorList>
    </citation>
    <scope>NUCLEOTIDE SEQUENCE</scope>
    <source>
        <strain evidence="1">Expedition CK06-06</strain>
    </source>
</reference>
<protein>
    <submittedName>
        <fullName evidence="1">Uncharacterized protein</fullName>
    </submittedName>
</protein>
<sequence length="41" mass="4634">MAIEIVKPNLTAIQTAFTGRLYSMDMFTLYRAVSGQYATYP</sequence>
<feature type="non-terminal residue" evidence="1">
    <location>
        <position position="41"/>
    </location>
</feature>